<evidence type="ECO:0000256" key="1">
    <source>
        <dbReference type="SAM" id="MobiDB-lite"/>
    </source>
</evidence>
<dbReference type="AlphaFoldDB" id="A0AAE0KG35"/>
<reference evidence="2" key="1">
    <citation type="journal article" date="2023" name="Mol. Phylogenet. Evol.">
        <title>Genome-scale phylogeny and comparative genomics of the fungal order Sordariales.</title>
        <authorList>
            <person name="Hensen N."/>
            <person name="Bonometti L."/>
            <person name="Westerberg I."/>
            <person name="Brannstrom I.O."/>
            <person name="Guillou S."/>
            <person name="Cros-Aarteil S."/>
            <person name="Calhoun S."/>
            <person name="Haridas S."/>
            <person name="Kuo A."/>
            <person name="Mondo S."/>
            <person name="Pangilinan J."/>
            <person name="Riley R."/>
            <person name="LaButti K."/>
            <person name="Andreopoulos B."/>
            <person name="Lipzen A."/>
            <person name="Chen C."/>
            <person name="Yan M."/>
            <person name="Daum C."/>
            <person name="Ng V."/>
            <person name="Clum A."/>
            <person name="Steindorff A."/>
            <person name="Ohm R.A."/>
            <person name="Martin F."/>
            <person name="Silar P."/>
            <person name="Natvig D.O."/>
            <person name="Lalanne C."/>
            <person name="Gautier V."/>
            <person name="Ament-Velasquez S.L."/>
            <person name="Kruys A."/>
            <person name="Hutchinson M.I."/>
            <person name="Powell A.J."/>
            <person name="Barry K."/>
            <person name="Miller A.N."/>
            <person name="Grigoriev I.V."/>
            <person name="Debuchy R."/>
            <person name="Gladieux P."/>
            <person name="Hiltunen Thoren M."/>
            <person name="Johannesson H."/>
        </authorList>
    </citation>
    <scope>NUCLEOTIDE SEQUENCE</scope>
    <source>
        <strain evidence="2">CBS 958.72</strain>
    </source>
</reference>
<accession>A0AAE0KG35</accession>
<evidence type="ECO:0000313" key="2">
    <source>
        <dbReference type="EMBL" id="KAK3375527.1"/>
    </source>
</evidence>
<feature type="compositionally biased region" description="Low complexity" evidence="1">
    <location>
        <begin position="182"/>
        <end position="198"/>
    </location>
</feature>
<comment type="caution">
    <text evidence="2">The sequence shown here is derived from an EMBL/GenBank/DDBJ whole genome shotgun (WGS) entry which is preliminary data.</text>
</comment>
<organism evidence="2 3">
    <name type="scientific">Lasiosphaeria ovina</name>
    <dbReference type="NCBI Taxonomy" id="92902"/>
    <lineage>
        <taxon>Eukaryota</taxon>
        <taxon>Fungi</taxon>
        <taxon>Dikarya</taxon>
        <taxon>Ascomycota</taxon>
        <taxon>Pezizomycotina</taxon>
        <taxon>Sordariomycetes</taxon>
        <taxon>Sordariomycetidae</taxon>
        <taxon>Sordariales</taxon>
        <taxon>Lasiosphaeriaceae</taxon>
        <taxon>Lasiosphaeria</taxon>
    </lineage>
</organism>
<sequence length="205" mass="22479">MASKYAADWPKQGAGEGEKCHQVQRLRKWVPPRKHRVRAPLQPLPSTSRPMCRNSAQVRVRHALQPLHMPTSVQETPRRPLQALQQQPRLAGCMAGRAGVRRQRQGGVLTILEQSPPIPCRSSSKPAGRQTGPENLSRAALSDITAITVVKPPLQPPLHAPLSRQDSARHSDIPSPSALRTSLAAGLLHPSSSHLPASRTREDRQ</sequence>
<reference evidence="2" key="2">
    <citation type="submission" date="2023-06" db="EMBL/GenBank/DDBJ databases">
        <authorList>
            <consortium name="Lawrence Berkeley National Laboratory"/>
            <person name="Haridas S."/>
            <person name="Hensen N."/>
            <person name="Bonometti L."/>
            <person name="Westerberg I."/>
            <person name="Brannstrom I.O."/>
            <person name="Guillou S."/>
            <person name="Cros-Aarteil S."/>
            <person name="Calhoun S."/>
            <person name="Kuo A."/>
            <person name="Mondo S."/>
            <person name="Pangilinan J."/>
            <person name="Riley R."/>
            <person name="Labutti K."/>
            <person name="Andreopoulos B."/>
            <person name="Lipzen A."/>
            <person name="Chen C."/>
            <person name="Yanf M."/>
            <person name="Daum C."/>
            <person name="Ng V."/>
            <person name="Clum A."/>
            <person name="Steindorff A."/>
            <person name="Ohm R."/>
            <person name="Martin F."/>
            <person name="Silar P."/>
            <person name="Natvig D."/>
            <person name="Lalanne C."/>
            <person name="Gautier V."/>
            <person name="Ament-Velasquez S.L."/>
            <person name="Kruys A."/>
            <person name="Hutchinson M.I."/>
            <person name="Powell A.J."/>
            <person name="Barry K."/>
            <person name="Miller A.N."/>
            <person name="Grigoriev I.V."/>
            <person name="Debuchy R."/>
            <person name="Gladieux P."/>
            <person name="Thoren M.H."/>
            <person name="Johannesson H."/>
        </authorList>
    </citation>
    <scope>NUCLEOTIDE SEQUENCE</scope>
    <source>
        <strain evidence="2">CBS 958.72</strain>
    </source>
</reference>
<proteinExistence type="predicted"/>
<keyword evidence="3" id="KW-1185">Reference proteome</keyword>
<dbReference type="EMBL" id="JAULSN010000003">
    <property type="protein sequence ID" value="KAK3375527.1"/>
    <property type="molecule type" value="Genomic_DNA"/>
</dbReference>
<feature type="region of interest" description="Disordered" evidence="1">
    <location>
        <begin position="1"/>
        <end position="23"/>
    </location>
</feature>
<name>A0AAE0KG35_9PEZI</name>
<feature type="region of interest" description="Disordered" evidence="1">
    <location>
        <begin position="33"/>
        <end position="52"/>
    </location>
</feature>
<feature type="region of interest" description="Disordered" evidence="1">
    <location>
        <begin position="114"/>
        <end position="136"/>
    </location>
</feature>
<evidence type="ECO:0000313" key="3">
    <source>
        <dbReference type="Proteomes" id="UP001287356"/>
    </source>
</evidence>
<protein>
    <submittedName>
        <fullName evidence="2">Uncharacterized protein</fullName>
    </submittedName>
</protein>
<gene>
    <name evidence="2" type="ORF">B0T24DRAFT_202002</name>
</gene>
<feature type="region of interest" description="Disordered" evidence="1">
    <location>
        <begin position="152"/>
        <end position="205"/>
    </location>
</feature>
<dbReference type="Proteomes" id="UP001287356">
    <property type="component" value="Unassembled WGS sequence"/>
</dbReference>